<dbReference type="EMBL" id="LXQA010125808">
    <property type="protein sequence ID" value="MCI21604.1"/>
    <property type="molecule type" value="Genomic_DNA"/>
</dbReference>
<feature type="non-terminal residue" evidence="2">
    <location>
        <position position="154"/>
    </location>
</feature>
<dbReference type="InterPro" id="IPR043128">
    <property type="entry name" value="Rev_trsase/Diguanyl_cyclase"/>
</dbReference>
<dbReference type="Pfam" id="PF17919">
    <property type="entry name" value="RT_RNaseH_2"/>
    <property type="match status" value="1"/>
</dbReference>
<sequence>MPFGLCNAPATVQATMNDVFRSLLRRTLLEQHQFYLKPQKCSFAQHQIGYLGHVVSAGTVAPDPEKIKAIVDWPVPHSVKTLCGFLGLAGYYRKFVRNYASLASPLTSLLKKDAFQWSASAFDSFNALKQALTTAPVLALPNFSNTFIVQTDAS</sequence>
<evidence type="ECO:0000313" key="3">
    <source>
        <dbReference type="Proteomes" id="UP000265520"/>
    </source>
</evidence>
<dbReference type="PANTHER" id="PTHR33064:SF37">
    <property type="entry name" value="RIBONUCLEASE H"/>
    <property type="match status" value="1"/>
</dbReference>
<dbReference type="AlphaFoldDB" id="A0A392QBU2"/>
<dbReference type="Gene3D" id="3.30.70.270">
    <property type="match status" value="3"/>
</dbReference>
<dbReference type="InterPro" id="IPR043502">
    <property type="entry name" value="DNA/RNA_pol_sf"/>
</dbReference>
<proteinExistence type="predicted"/>
<keyword evidence="3" id="KW-1185">Reference proteome</keyword>
<evidence type="ECO:0000313" key="2">
    <source>
        <dbReference type="EMBL" id="MCI21604.1"/>
    </source>
</evidence>
<feature type="domain" description="Reverse transcriptase/retrotransposon-derived protein RNase H-like" evidence="1">
    <location>
        <begin position="117"/>
        <end position="154"/>
    </location>
</feature>
<protein>
    <recommendedName>
        <fullName evidence="1">Reverse transcriptase/retrotransposon-derived protein RNase H-like domain-containing protein</fullName>
    </recommendedName>
</protein>
<accession>A0A392QBU2</accession>
<dbReference type="PANTHER" id="PTHR33064">
    <property type="entry name" value="POL PROTEIN"/>
    <property type="match status" value="1"/>
</dbReference>
<evidence type="ECO:0000259" key="1">
    <source>
        <dbReference type="Pfam" id="PF17919"/>
    </source>
</evidence>
<organism evidence="2 3">
    <name type="scientific">Trifolium medium</name>
    <dbReference type="NCBI Taxonomy" id="97028"/>
    <lineage>
        <taxon>Eukaryota</taxon>
        <taxon>Viridiplantae</taxon>
        <taxon>Streptophyta</taxon>
        <taxon>Embryophyta</taxon>
        <taxon>Tracheophyta</taxon>
        <taxon>Spermatophyta</taxon>
        <taxon>Magnoliopsida</taxon>
        <taxon>eudicotyledons</taxon>
        <taxon>Gunneridae</taxon>
        <taxon>Pentapetalae</taxon>
        <taxon>rosids</taxon>
        <taxon>fabids</taxon>
        <taxon>Fabales</taxon>
        <taxon>Fabaceae</taxon>
        <taxon>Papilionoideae</taxon>
        <taxon>50 kb inversion clade</taxon>
        <taxon>NPAAA clade</taxon>
        <taxon>Hologalegina</taxon>
        <taxon>IRL clade</taxon>
        <taxon>Trifolieae</taxon>
        <taxon>Trifolium</taxon>
    </lineage>
</organism>
<reference evidence="2 3" key="1">
    <citation type="journal article" date="2018" name="Front. Plant Sci.">
        <title>Red Clover (Trifolium pratense) and Zigzag Clover (T. medium) - A Picture of Genomic Similarities and Differences.</title>
        <authorList>
            <person name="Dluhosova J."/>
            <person name="Istvanek J."/>
            <person name="Nedelnik J."/>
            <person name="Repkova J."/>
        </authorList>
    </citation>
    <scope>NUCLEOTIDE SEQUENCE [LARGE SCALE GENOMIC DNA]</scope>
    <source>
        <strain evidence="3">cv. 10/8</strain>
        <tissue evidence="2">Leaf</tissue>
    </source>
</reference>
<dbReference type="SUPFAM" id="SSF56672">
    <property type="entry name" value="DNA/RNA polymerases"/>
    <property type="match status" value="1"/>
</dbReference>
<dbReference type="FunFam" id="3.30.70.270:FF:000020">
    <property type="entry name" value="Transposon Tf2-6 polyprotein-like Protein"/>
    <property type="match status" value="1"/>
</dbReference>
<dbReference type="Proteomes" id="UP000265520">
    <property type="component" value="Unassembled WGS sequence"/>
</dbReference>
<dbReference type="InterPro" id="IPR041577">
    <property type="entry name" value="RT_RNaseH_2"/>
</dbReference>
<name>A0A392QBU2_9FABA</name>
<comment type="caution">
    <text evidence="2">The sequence shown here is derived from an EMBL/GenBank/DDBJ whole genome shotgun (WGS) entry which is preliminary data.</text>
</comment>
<dbReference type="InterPro" id="IPR051320">
    <property type="entry name" value="Viral_Replic_Matur_Polypro"/>
</dbReference>